<feature type="domain" description="Thiolase C-terminal" evidence="1">
    <location>
        <begin position="262"/>
        <end position="386"/>
    </location>
</feature>
<name>A0A923M427_9BURK</name>
<dbReference type="InterPro" id="IPR016039">
    <property type="entry name" value="Thiolase-like"/>
</dbReference>
<comment type="caution">
    <text evidence="2">The sequence shown here is derived from an EMBL/GenBank/DDBJ whole genome shotgun (WGS) entry which is preliminary data.</text>
</comment>
<evidence type="ECO:0000313" key="2">
    <source>
        <dbReference type="EMBL" id="MBC5763000.1"/>
    </source>
</evidence>
<accession>A0A923M427</accession>
<dbReference type="EMBL" id="JACORU010000001">
    <property type="protein sequence ID" value="MBC5763000.1"/>
    <property type="molecule type" value="Genomic_DNA"/>
</dbReference>
<organism evidence="2 3">
    <name type="scientific">Ramlibacter albus</name>
    <dbReference type="NCBI Taxonomy" id="2079448"/>
    <lineage>
        <taxon>Bacteria</taxon>
        <taxon>Pseudomonadati</taxon>
        <taxon>Pseudomonadota</taxon>
        <taxon>Betaproteobacteria</taxon>
        <taxon>Burkholderiales</taxon>
        <taxon>Comamonadaceae</taxon>
        <taxon>Ramlibacter</taxon>
    </lineage>
</organism>
<dbReference type="Pfam" id="PF22691">
    <property type="entry name" value="Thiolase_C_1"/>
    <property type="match status" value="1"/>
</dbReference>
<dbReference type="PIRSF" id="PIRSF000429">
    <property type="entry name" value="Ac-CoA_Ac_transf"/>
    <property type="match status" value="1"/>
</dbReference>
<evidence type="ECO:0000313" key="3">
    <source>
        <dbReference type="Proteomes" id="UP000596827"/>
    </source>
</evidence>
<dbReference type="InterPro" id="IPR002155">
    <property type="entry name" value="Thiolase"/>
</dbReference>
<sequence>MTKCATAIAGLGMSPMARTDIGSTRDLAIAAAIACVEDAGVALRDLQGLLVCRSPSKPTSELPLRLRLDLGLGDLRLLGDLNMEGASSVGIIQAASLQIANGLADLVLCVFGDSPLGGATQSGSAAYNRVMNLTGIDGMEARSGLYGAAGPYALAAQRYLARYALAPDALGCYAVACRRWASLHPSAFLREPLDIEGYRQSRMIAEPFRVLDCAYPVNGAIAVLVCSAARARDLRQPPVYVHACGQGHAGLRPFAGDEPELETGARLAAESLWRQARVTSADVQMAQLYDAFSYVGLQALEDYQLCGRGEATSFVASGATSPGGTLPVATGGGHLSGFYLQGMTPVAEAVVQARGHAGERQSPRNELILVTGNGGRMDYHAAMLLSPKEAL</sequence>
<dbReference type="InterPro" id="IPR055140">
    <property type="entry name" value="Thiolase_C_2"/>
</dbReference>
<dbReference type="GO" id="GO:0003988">
    <property type="term" value="F:acetyl-CoA C-acyltransferase activity"/>
    <property type="evidence" value="ECO:0007669"/>
    <property type="project" value="UniProtKB-ARBA"/>
</dbReference>
<dbReference type="Gene3D" id="3.40.47.10">
    <property type="match status" value="1"/>
</dbReference>
<keyword evidence="3" id="KW-1185">Reference proteome</keyword>
<protein>
    <submittedName>
        <fullName evidence="2">Thiolase family protein</fullName>
    </submittedName>
</protein>
<gene>
    <name evidence="2" type="ORF">H8R02_00945</name>
</gene>
<dbReference type="Proteomes" id="UP000596827">
    <property type="component" value="Unassembled WGS sequence"/>
</dbReference>
<dbReference type="RefSeq" id="WP_187079475.1">
    <property type="nucleotide sequence ID" value="NZ_JACORU010000001.1"/>
</dbReference>
<dbReference type="AlphaFoldDB" id="A0A923M427"/>
<evidence type="ECO:0000259" key="1">
    <source>
        <dbReference type="Pfam" id="PF22691"/>
    </source>
</evidence>
<proteinExistence type="predicted"/>
<dbReference type="PANTHER" id="PTHR42870">
    <property type="entry name" value="ACETYL-COA C-ACETYLTRANSFERASE"/>
    <property type="match status" value="1"/>
</dbReference>
<reference evidence="2" key="1">
    <citation type="submission" date="2020-08" db="EMBL/GenBank/DDBJ databases">
        <title>Ramlibacter sp. GTP1 16S ribosomal RNA gene genome sequencing and assembly.</title>
        <authorList>
            <person name="Kang M."/>
        </authorList>
    </citation>
    <scope>NUCLEOTIDE SEQUENCE</scope>
    <source>
        <strain evidence="2">GTP1</strain>
    </source>
</reference>
<dbReference type="CDD" id="cd00829">
    <property type="entry name" value="SCP-x_thiolase"/>
    <property type="match status" value="1"/>
</dbReference>
<dbReference type="PANTHER" id="PTHR42870:SF1">
    <property type="entry name" value="NON-SPECIFIC LIPID-TRANSFER PROTEIN-LIKE 2"/>
    <property type="match status" value="1"/>
</dbReference>
<dbReference type="SUPFAM" id="SSF53901">
    <property type="entry name" value="Thiolase-like"/>
    <property type="match status" value="1"/>
</dbReference>